<gene>
    <name evidence="2" type="ORF">HGRIS_006640</name>
</gene>
<keyword evidence="3" id="KW-1185">Reference proteome</keyword>
<dbReference type="InterPro" id="IPR002575">
    <property type="entry name" value="Aminoglycoside_PTrfase"/>
</dbReference>
<evidence type="ECO:0000313" key="2">
    <source>
        <dbReference type="EMBL" id="KAL0952361.1"/>
    </source>
</evidence>
<proteinExistence type="predicted"/>
<dbReference type="Gene3D" id="3.90.1200.10">
    <property type="match status" value="1"/>
</dbReference>
<comment type="caution">
    <text evidence="2">The sequence shown here is derived from an EMBL/GenBank/DDBJ whole genome shotgun (WGS) entry which is preliminary data.</text>
</comment>
<dbReference type="PANTHER" id="PTHR21310:SF13">
    <property type="entry name" value="AMINOGLYCOSIDE PHOSPHOTRANSFERASE DOMAIN-CONTAINING PROTEIN"/>
    <property type="match status" value="1"/>
</dbReference>
<sequence>MATPVAYLPKCDIKDIKQLLDSLQYPRCLDIRPLKVTAEYHRIWTITFAPGTILPKAKLGKENTSAVASTVMSTELILRVSGNHIPSIKTSNEVAILTWLRDNTSIPTPDVLHFDSTTSNPLGYEFMIMERLPGVTASDIYGDIPEDKMDHILSQIATFHAELFAHPFDHLGGLRIAPDGRVIPGPCVDETLWQTPDIERYWPPAEGYETLNPSDPDGYPSFTEWISAFVEKYIHGIRTHPSLSSWISESEVRLLESFVERIKSPDLAGELNTGLALRLAHRDLHFGQILIDPVTFDITGVLDWEFAQIVPMPLWRRSFLCSVDSARPHTEVEKLYSR</sequence>
<protein>
    <recommendedName>
        <fullName evidence="1">Aminoglycoside phosphotransferase domain-containing protein</fullName>
    </recommendedName>
</protein>
<dbReference type="EMBL" id="JASNQZ010000010">
    <property type="protein sequence ID" value="KAL0952361.1"/>
    <property type="molecule type" value="Genomic_DNA"/>
</dbReference>
<dbReference type="PANTHER" id="PTHR21310">
    <property type="entry name" value="AMINOGLYCOSIDE PHOSPHOTRANSFERASE-RELATED-RELATED"/>
    <property type="match status" value="1"/>
</dbReference>
<dbReference type="Proteomes" id="UP001556367">
    <property type="component" value="Unassembled WGS sequence"/>
</dbReference>
<evidence type="ECO:0000259" key="1">
    <source>
        <dbReference type="Pfam" id="PF01636"/>
    </source>
</evidence>
<dbReference type="Pfam" id="PF01636">
    <property type="entry name" value="APH"/>
    <property type="match status" value="1"/>
</dbReference>
<name>A0ABR3JAP0_9AGAR</name>
<evidence type="ECO:0000313" key="3">
    <source>
        <dbReference type="Proteomes" id="UP001556367"/>
    </source>
</evidence>
<feature type="domain" description="Aminoglycoside phosphotransferase" evidence="1">
    <location>
        <begin position="74"/>
        <end position="309"/>
    </location>
</feature>
<reference evidence="3" key="1">
    <citation type="submission" date="2024-06" db="EMBL/GenBank/DDBJ databases">
        <title>Multi-omics analyses provide insights into the biosynthesis of the anticancer antibiotic pleurotin in Hohenbuehelia grisea.</title>
        <authorList>
            <person name="Weaver J.A."/>
            <person name="Alberti F."/>
        </authorList>
    </citation>
    <scope>NUCLEOTIDE SEQUENCE [LARGE SCALE GENOMIC DNA]</scope>
    <source>
        <strain evidence="3">T-177</strain>
    </source>
</reference>
<dbReference type="InterPro" id="IPR011009">
    <property type="entry name" value="Kinase-like_dom_sf"/>
</dbReference>
<dbReference type="InterPro" id="IPR051678">
    <property type="entry name" value="AGP_Transferase"/>
</dbReference>
<organism evidence="2 3">
    <name type="scientific">Hohenbuehelia grisea</name>
    <dbReference type="NCBI Taxonomy" id="104357"/>
    <lineage>
        <taxon>Eukaryota</taxon>
        <taxon>Fungi</taxon>
        <taxon>Dikarya</taxon>
        <taxon>Basidiomycota</taxon>
        <taxon>Agaricomycotina</taxon>
        <taxon>Agaricomycetes</taxon>
        <taxon>Agaricomycetidae</taxon>
        <taxon>Agaricales</taxon>
        <taxon>Pleurotineae</taxon>
        <taxon>Pleurotaceae</taxon>
        <taxon>Hohenbuehelia</taxon>
    </lineage>
</organism>
<dbReference type="SUPFAM" id="SSF56112">
    <property type="entry name" value="Protein kinase-like (PK-like)"/>
    <property type="match status" value="1"/>
</dbReference>
<accession>A0ABR3JAP0</accession>